<dbReference type="Pfam" id="PF00076">
    <property type="entry name" value="RRM_1"/>
    <property type="match status" value="1"/>
</dbReference>
<dbReference type="Gene3D" id="3.30.70.330">
    <property type="match status" value="1"/>
</dbReference>
<organism evidence="5 6">
    <name type="scientific">Candida verbasci</name>
    <dbReference type="NCBI Taxonomy" id="1227364"/>
    <lineage>
        <taxon>Eukaryota</taxon>
        <taxon>Fungi</taxon>
        <taxon>Dikarya</taxon>
        <taxon>Ascomycota</taxon>
        <taxon>Saccharomycotina</taxon>
        <taxon>Pichiomycetes</taxon>
        <taxon>Debaryomycetaceae</taxon>
        <taxon>Candida/Lodderomyces clade</taxon>
        <taxon>Candida</taxon>
    </lineage>
</organism>
<dbReference type="PANTHER" id="PTHR13968:SF26">
    <property type="entry name" value="RRM DOMAIN-CONTAINING PROTEIN"/>
    <property type="match status" value="1"/>
</dbReference>
<dbReference type="InterPro" id="IPR012677">
    <property type="entry name" value="Nucleotide-bd_a/b_plait_sf"/>
</dbReference>
<dbReference type="PROSITE" id="PS50102">
    <property type="entry name" value="RRM"/>
    <property type="match status" value="1"/>
</dbReference>
<sequence>MEVTPVNIHKHDEVEKQDLEVKQQKEVENSENRSTVKELSDEPEAKHESTEENSAKSESGTSIEDNEPEISVNNEKPVIENEPEDDYTPDEESDNKQLPAKPESTKSILESLPAKPESTESILKSLPTKPNLPSKPPVVKNISQSSTSPTTQIESLKDAFEAIKQTEIMNDPNFHNLSPQEQAAKIQDQLNKRGIHINRPMNYNQVYSFNKPFKNLKDPIPLVPINEFCRRPNITAPMTPEEEQEYEAFIQRENHYLNLQNWDEFPDKSRLFIGNLPANTISKQDLFRIFSQYGEVIQIAIKAGYGFTQFRTAEACAECIKGETGVPLHNKILRLDASKPQKSRRPGNPEINNPNFSARGRERELEGEPSRKKRRGNIDCIVYVTGKSSVFFIRKVKKAFANLQITVDTEDVTQRNITDVLSEAAYSGVLGACVIKEQKIDLQTYENTSDGGIKFDEYADIEPEQGAEIMSKAKFKKYGNSPPPYIQQESNYNDNSPNYGNRGNSRSGRGGGRNNRRGNDYGYGRRNDRYHKPQPQPYGSFPQQPYAQQPQIQRVPYGSPPQQQQPYGFGSPPQQQQVNSFNQPYSQPPPTNNNLMQALQGLNPSQVQNLINALQNQQQPAVPAQQQPYSFGNYNQQQPTPYQAAPPNQNPSNQVNALLAQLQQTNSNSNSAATYPQSSNNQQSSTTEAFLDTLKRLSNK</sequence>
<feature type="compositionally biased region" description="Low complexity" evidence="3">
    <location>
        <begin position="142"/>
        <end position="152"/>
    </location>
</feature>
<evidence type="ECO:0000256" key="1">
    <source>
        <dbReference type="ARBA" id="ARBA00022884"/>
    </source>
</evidence>
<keyword evidence="1 2" id="KW-0694">RNA-binding</keyword>
<feature type="region of interest" description="Disordered" evidence="3">
    <location>
        <begin position="616"/>
        <end position="700"/>
    </location>
</feature>
<dbReference type="AlphaFoldDB" id="A0A9W4U1K8"/>
<feature type="region of interest" description="Disordered" evidence="3">
    <location>
        <begin position="479"/>
        <end position="597"/>
    </location>
</feature>
<evidence type="ECO:0000313" key="5">
    <source>
        <dbReference type="EMBL" id="CAI5760497.1"/>
    </source>
</evidence>
<feature type="compositionally biased region" description="Polar residues" evidence="3">
    <location>
        <begin position="487"/>
        <end position="497"/>
    </location>
</feature>
<evidence type="ECO:0000256" key="3">
    <source>
        <dbReference type="SAM" id="MobiDB-lite"/>
    </source>
</evidence>
<feature type="compositionally biased region" description="Basic and acidic residues" evidence="3">
    <location>
        <begin position="9"/>
        <end position="55"/>
    </location>
</feature>
<name>A0A9W4U1K8_9ASCO</name>
<accession>A0A9W4U1K8</accession>
<evidence type="ECO:0000259" key="4">
    <source>
        <dbReference type="PROSITE" id="PS50102"/>
    </source>
</evidence>
<comment type="caution">
    <text evidence="5">The sequence shown here is derived from an EMBL/GenBank/DDBJ whole genome shotgun (WGS) entry which is preliminary data.</text>
</comment>
<evidence type="ECO:0000256" key="2">
    <source>
        <dbReference type="PROSITE-ProRule" id="PRU00176"/>
    </source>
</evidence>
<dbReference type="GO" id="GO:0003723">
    <property type="term" value="F:RNA binding"/>
    <property type="evidence" value="ECO:0007669"/>
    <property type="project" value="UniProtKB-UniRule"/>
</dbReference>
<feature type="region of interest" description="Disordered" evidence="3">
    <location>
        <begin position="1"/>
        <end position="152"/>
    </location>
</feature>
<dbReference type="PANTHER" id="PTHR13968">
    <property type="entry name" value="HETEROGENEOUS NUCLEAR RIBONUCLEOPROTEIN"/>
    <property type="match status" value="1"/>
</dbReference>
<dbReference type="InterPro" id="IPR035979">
    <property type="entry name" value="RBD_domain_sf"/>
</dbReference>
<dbReference type="SUPFAM" id="SSF54928">
    <property type="entry name" value="RNA-binding domain, RBD"/>
    <property type="match status" value="1"/>
</dbReference>
<dbReference type="EMBL" id="CANTUO010000007">
    <property type="protein sequence ID" value="CAI5760497.1"/>
    <property type="molecule type" value="Genomic_DNA"/>
</dbReference>
<feature type="domain" description="RRM" evidence="4">
    <location>
        <begin position="269"/>
        <end position="340"/>
    </location>
</feature>
<dbReference type="Proteomes" id="UP001152885">
    <property type="component" value="Unassembled WGS sequence"/>
</dbReference>
<dbReference type="SMART" id="SM00360">
    <property type="entry name" value="RRM"/>
    <property type="match status" value="1"/>
</dbReference>
<dbReference type="InterPro" id="IPR051186">
    <property type="entry name" value="RRM_HNRPC/RALY_subfam"/>
</dbReference>
<feature type="region of interest" description="Disordered" evidence="3">
    <location>
        <begin position="337"/>
        <end position="371"/>
    </location>
</feature>
<protein>
    <recommendedName>
        <fullName evidence="4">RRM domain-containing protein</fullName>
    </recommendedName>
</protein>
<feature type="compositionally biased region" description="Basic and acidic residues" evidence="3">
    <location>
        <begin position="517"/>
        <end position="531"/>
    </location>
</feature>
<feature type="compositionally biased region" description="Acidic residues" evidence="3">
    <location>
        <begin position="81"/>
        <end position="93"/>
    </location>
</feature>
<evidence type="ECO:0000313" key="6">
    <source>
        <dbReference type="Proteomes" id="UP001152885"/>
    </source>
</evidence>
<reference evidence="5" key="1">
    <citation type="submission" date="2022-12" db="EMBL/GenBank/DDBJ databases">
        <authorList>
            <person name="Brejova B."/>
        </authorList>
    </citation>
    <scope>NUCLEOTIDE SEQUENCE</scope>
</reference>
<keyword evidence="6" id="KW-1185">Reference proteome</keyword>
<feature type="compositionally biased region" description="Basic and acidic residues" evidence="3">
    <location>
        <begin position="359"/>
        <end position="370"/>
    </location>
</feature>
<dbReference type="OrthoDB" id="10044938at2759"/>
<dbReference type="InterPro" id="IPR000504">
    <property type="entry name" value="RRM_dom"/>
</dbReference>
<feature type="compositionally biased region" description="Low complexity" evidence="3">
    <location>
        <begin position="498"/>
        <end position="507"/>
    </location>
</feature>
<feature type="compositionally biased region" description="Low complexity" evidence="3">
    <location>
        <begin position="542"/>
        <end position="577"/>
    </location>
</feature>
<gene>
    <name evidence="5" type="ORF">CANVERA_P5006</name>
</gene>
<proteinExistence type="predicted"/>
<feature type="compositionally biased region" description="Low complexity" evidence="3">
    <location>
        <begin position="616"/>
        <end position="685"/>
    </location>
</feature>